<proteinExistence type="predicted"/>
<sequence>MTLKKLFVKILLIFLVLAIGFCGLLYFSLRTRVNDISNQEPFASFIGKEIILGQEAILVNNYEHFVHEEPLYLDAVGSQLFEGTTIACKLSKGDIIVINSVKDVTNGVSGTTSTILLGEVTTGNPSKTKPFEYDWGNQQIAKNSKGVYLFTFDTADWEK</sequence>
<dbReference type="RefSeq" id="WP_151672613.1">
    <property type="nucleotide sequence ID" value="NZ_CANMGC010000001.1"/>
</dbReference>
<reference evidence="2 3" key="1">
    <citation type="submission" date="2019-08" db="EMBL/GenBank/DDBJ databases">
        <title>Draft genome sequence of Ulvibacter marinus type strain NBRC 109484.</title>
        <authorList>
            <person name="Kawano K."/>
            <person name="Ushijima N."/>
            <person name="Kihara M."/>
            <person name="Itoh H."/>
        </authorList>
    </citation>
    <scope>NUCLEOTIDE SEQUENCE [LARGE SCALE GENOMIC DNA]</scope>
    <source>
        <strain evidence="2 3">NBRC 109484</strain>
    </source>
</reference>
<keyword evidence="3" id="KW-1185">Reference proteome</keyword>
<evidence type="ECO:0000313" key="2">
    <source>
        <dbReference type="EMBL" id="GER58542.1"/>
    </source>
</evidence>
<keyword evidence="1" id="KW-0812">Transmembrane</keyword>
<keyword evidence="1" id="KW-1133">Transmembrane helix</keyword>
<dbReference type="EMBL" id="BKCG01000001">
    <property type="protein sequence ID" value="GER58542.1"/>
    <property type="molecule type" value="Genomic_DNA"/>
</dbReference>
<feature type="transmembrane region" description="Helical" evidence="1">
    <location>
        <begin position="6"/>
        <end position="27"/>
    </location>
</feature>
<gene>
    <name evidence="2" type="ORF">ULMA_06500</name>
</gene>
<dbReference type="AlphaFoldDB" id="A0A5J4IW40"/>
<organism evidence="2 3">
    <name type="scientific">Patiriisocius marinus</name>
    <dbReference type="NCBI Taxonomy" id="1397112"/>
    <lineage>
        <taxon>Bacteria</taxon>
        <taxon>Pseudomonadati</taxon>
        <taxon>Bacteroidota</taxon>
        <taxon>Flavobacteriia</taxon>
        <taxon>Flavobacteriales</taxon>
        <taxon>Flavobacteriaceae</taxon>
        <taxon>Patiriisocius</taxon>
    </lineage>
</organism>
<evidence type="ECO:0000256" key="1">
    <source>
        <dbReference type="SAM" id="Phobius"/>
    </source>
</evidence>
<evidence type="ECO:0000313" key="3">
    <source>
        <dbReference type="Proteomes" id="UP000326509"/>
    </source>
</evidence>
<comment type="caution">
    <text evidence="2">The sequence shown here is derived from an EMBL/GenBank/DDBJ whole genome shotgun (WGS) entry which is preliminary data.</text>
</comment>
<keyword evidence="1" id="KW-0472">Membrane</keyword>
<dbReference type="Proteomes" id="UP000326509">
    <property type="component" value="Unassembled WGS sequence"/>
</dbReference>
<protein>
    <submittedName>
        <fullName evidence="2">Uncharacterized protein</fullName>
    </submittedName>
</protein>
<accession>A0A5J4IW40</accession>
<name>A0A5J4IW40_9FLAO</name>